<dbReference type="FunFam" id="3.40.30.10:FF:000022">
    <property type="entry name" value="NADH dehydrogenase flavoprotein 2, mitochondrial"/>
    <property type="match status" value="1"/>
</dbReference>
<dbReference type="Proteomes" id="UP000008743">
    <property type="component" value="Unassembled WGS sequence"/>
</dbReference>
<evidence type="ECO:0000256" key="8">
    <source>
        <dbReference type="ARBA" id="ARBA00034078"/>
    </source>
</evidence>
<dbReference type="GO" id="GO:0006120">
    <property type="term" value="P:mitochondrial electron transport, NADH to ubiquinone"/>
    <property type="evidence" value="ECO:0007669"/>
    <property type="project" value="UniProtKB-ARBA"/>
</dbReference>
<evidence type="ECO:0000256" key="2">
    <source>
        <dbReference type="ARBA" id="ARBA00022714"/>
    </source>
</evidence>
<comment type="similarity">
    <text evidence="1">Belongs to the complex I 24 kDa subunit family.</text>
</comment>
<evidence type="ECO:0000256" key="4">
    <source>
        <dbReference type="ARBA" id="ARBA00022967"/>
    </source>
</evidence>
<dbReference type="CDD" id="cd03064">
    <property type="entry name" value="TRX_Fd_NuoE"/>
    <property type="match status" value="1"/>
</dbReference>
<dbReference type="GO" id="GO:0003954">
    <property type="term" value="F:NADH dehydrogenase activity"/>
    <property type="evidence" value="ECO:0007669"/>
    <property type="project" value="TreeGrafter"/>
</dbReference>
<dbReference type="PROSITE" id="PS01099">
    <property type="entry name" value="COMPLEX1_24K"/>
    <property type="match status" value="1"/>
</dbReference>
<dbReference type="Gene3D" id="1.10.10.1590">
    <property type="entry name" value="NADH-quinone oxidoreductase subunit E"/>
    <property type="match status" value="1"/>
</dbReference>
<evidence type="ECO:0000256" key="5">
    <source>
        <dbReference type="ARBA" id="ARBA00023004"/>
    </source>
</evidence>
<dbReference type="STRING" id="595528.A0A0D2UB13"/>
<evidence type="ECO:0000313" key="11">
    <source>
        <dbReference type="Proteomes" id="UP000008743"/>
    </source>
</evidence>
<dbReference type="InterPro" id="IPR041921">
    <property type="entry name" value="NuoE_N"/>
</dbReference>
<dbReference type="GO" id="GO:0051537">
    <property type="term" value="F:2 iron, 2 sulfur cluster binding"/>
    <property type="evidence" value="ECO:0007669"/>
    <property type="project" value="UniProtKB-KW"/>
</dbReference>
<dbReference type="Gene3D" id="3.40.30.10">
    <property type="entry name" value="Glutaredoxin"/>
    <property type="match status" value="1"/>
</dbReference>
<keyword evidence="5" id="KW-0408">Iron</keyword>
<dbReference type="NCBIfam" id="TIGR01958">
    <property type="entry name" value="nuoE_fam"/>
    <property type="match status" value="1"/>
</dbReference>
<dbReference type="SUPFAM" id="SSF52833">
    <property type="entry name" value="Thioredoxin-like"/>
    <property type="match status" value="1"/>
</dbReference>
<reference evidence="11" key="1">
    <citation type="submission" date="2011-02" db="EMBL/GenBank/DDBJ databases">
        <title>The Genome Sequence of Capsaspora owczarzaki ATCC 30864.</title>
        <authorList>
            <person name="Russ C."/>
            <person name="Cuomo C."/>
            <person name="Burger G."/>
            <person name="Gray M.W."/>
            <person name="Holland P.W.H."/>
            <person name="King N."/>
            <person name="Lang F.B.F."/>
            <person name="Roger A.J."/>
            <person name="Ruiz-Trillo I."/>
            <person name="Young S.K."/>
            <person name="Zeng Q."/>
            <person name="Gargeya S."/>
            <person name="Alvarado L."/>
            <person name="Berlin A."/>
            <person name="Chapman S.B."/>
            <person name="Chen Z."/>
            <person name="Freedman E."/>
            <person name="Gellesch M."/>
            <person name="Goldberg J."/>
            <person name="Griggs A."/>
            <person name="Gujja S."/>
            <person name="Heilman E."/>
            <person name="Heiman D."/>
            <person name="Howarth C."/>
            <person name="Mehta T."/>
            <person name="Neiman D."/>
            <person name="Pearson M."/>
            <person name="Roberts A."/>
            <person name="Saif S."/>
            <person name="Shea T."/>
            <person name="Shenoy N."/>
            <person name="Sisk P."/>
            <person name="Stolte C."/>
            <person name="Sykes S."/>
            <person name="White J."/>
            <person name="Yandava C."/>
            <person name="Haas B."/>
            <person name="Nusbaum C."/>
            <person name="Birren B."/>
        </authorList>
    </citation>
    <scope>NUCLEOTIDE SEQUENCE</scope>
    <source>
        <strain evidence="11">ATCC 30864</strain>
    </source>
</reference>
<keyword evidence="7" id="KW-0520">NAD</keyword>
<dbReference type="NCBIfam" id="NF005725">
    <property type="entry name" value="PRK07539.1-5"/>
    <property type="match status" value="1"/>
</dbReference>
<gene>
    <name evidence="10" type="ORF">CAOG_008678</name>
</gene>
<dbReference type="Pfam" id="PF01257">
    <property type="entry name" value="2Fe-2S_thioredx"/>
    <property type="match status" value="1"/>
</dbReference>
<dbReference type="GO" id="GO:0005743">
    <property type="term" value="C:mitochondrial inner membrane"/>
    <property type="evidence" value="ECO:0007669"/>
    <property type="project" value="UniProtKB-ARBA"/>
</dbReference>
<dbReference type="FunFam" id="1.10.10.1590:FF:000001">
    <property type="entry name" value="NADH-quinone oxidoreductase subunit E"/>
    <property type="match status" value="1"/>
</dbReference>
<dbReference type="InterPro" id="IPR002023">
    <property type="entry name" value="NuoE-like"/>
</dbReference>
<dbReference type="OrthoDB" id="10254187at2759"/>
<dbReference type="AlphaFoldDB" id="A0A0D2UB13"/>
<protein>
    <submittedName>
        <fullName evidence="10">Uncharacterized protein</fullName>
    </submittedName>
</protein>
<dbReference type="InterPro" id="IPR036249">
    <property type="entry name" value="Thioredoxin-like_sf"/>
</dbReference>
<dbReference type="GO" id="GO:0008137">
    <property type="term" value="F:NADH dehydrogenase (ubiquinone) activity"/>
    <property type="evidence" value="ECO:0007669"/>
    <property type="project" value="UniProtKB-ARBA"/>
</dbReference>
<keyword evidence="11" id="KW-1185">Reference proteome</keyword>
<evidence type="ECO:0000256" key="3">
    <source>
        <dbReference type="ARBA" id="ARBA00022723"/>
    </source>
</evidence>
<organism evidence="10 11">
    <name type="scientific">Capsaspora owczarzaki (strain ATCC 30864)</name>
    <dbReference type="NCBI Taxonomy" id="595528"/>
    <lineage>
        <taxon>Eukaryota</taxon>
        <taxon>Filasterea</taxon>
        <taxon>Capsaspora</taxon>
    </lineage>
</organism>
<accession>A0A0D2UB13</accession>
<dbReference type="eggNOG" id="KOG3196">
    <property type="taxonomic scope" value="Eukaryota"/>
</dbReference>
<dbReference type="PANTHER" id="PTHR10371">
    <property type="entry name" value="NADH DEHYDROGENASE UBIQUINONE FLAVOPROTEIN 2, MITOCHONDRIAL"/>
    <property type="match status" value="1"/>
</dbReference>
<dbReference type="PANTHER" id="PTHR10371:SF3">
    <property type="entry name" value="NADH DEHYDROGENASE [UBIQUINONE] FLAVOPROTEIN 2, MITOCHONDRIAL"/>
    <property type="match status" value="1"/>
</dbReference>
<proteinExistence type="inferred from homology"/>
<comment type="cofactor">
    <cofactor evidence="8">
        <name>[2Fe-2S] cluster</name>
        <dbReference type="ChEBI" id="CHEBI:190135"/>
    </cofactor>
</comment>
<feature type="region of interest" description="Disordered" evidence="9">
    <location>
        <begin position="206"/>
        <end position="255"/>
    </location>
</feature>
<dbReference type="OMA" id="EACINAP"/>
<keyword evidence="2" id="KW-0001">2Fe-2S</keyword>
<dbReference type="GO" id="GO:0098796">
    <property type="term" value="C:membrane protein complex"/>
    <property type="evidence" value="ECO:0007669"/>
    <property type="project" value="UniProtKB-ARBA"/>
</dbReference>
<dbReference type="GO" id="GO:1902494">
    <property type="term" value="C:catalytic complex"/>
    <property type="evidence" value="ECO:0007669"/>
    <property type="project" value="UniProtKB-ARBA"/>
</dbReference>
<keyword evidence="3" id="KW-0479">Metal-binding</keyword>
<dbReference type="RefSeq" id="XP_011270289.1">
    <property type="nucleotide sequence ID" value="XM_011271987.1"/>
</dbReference>
<dbReference type="EMBL" id="KE346363">
    <property type="protein sequence ID" value="KJE92241.1"/>
    <property type="molecule type" value="Genomic_DNA"/>
</dbReference>
<keyword evidence="4" id="KW-1278">Translocase</keyword>
<sequence length="255" mass="27971">MLASLVSRASVRLAVRTPSTSASQQQQQPRRLMSDKLFVHRDAGVYKDEPFEFTAENLTRAASIIAIYPPKHQAAATIPLLDLAQRQHGWLPLSAMNTVAKMLDMAPIRVYETASFYTMFNREKIGKYHVQVCTTTPCLLGGCGSDKIMKAVQKNLGVHPGGTTSDGLFTFTEVECLGACVNAPMIQINDDFYEDLTPETTEQILDGFRRGDRPKPGPQKDPATGKLRKSCEPVDGLTTLKEKPTGPGFGVRADL</sequence>
<evidence type="ECO:0000313" key="10">
    <source>
        <dbReference type="EMBL" id="KJE92241.1"/>
    </source>
</evidence>
<dbReference type="FunCoup" id="A0A0D2UB13">
    <property type="interactions" value="168"/>
</dbReference>
<dbReference type="GO" id="GO:0046872">
    <property type="term" value="F:metal ion binding"/>
    <property type="evidence" value="ECO:0007669"/>
    <property type="project" value="UniProtKB-KW"/>
</dbReference>
<evidence type="ECO:0000256" key="6">
    <source>
        <dbReference type="ARBA" id="ARBA00023014"/>
    </source>
</evidence>
<dbReference type="InterPro" id="IPR042128">
    <property type="entry name" value="NuoE_dom"/>
</dbReference>
<evidence type="ECO:0000256" key="9">
    <source>
        <dbReference type="SAM" id="MobiDB-lite"/>
    </source>
</evidence>
<dbReference type="InParanoid" id="A0A0D2UB13"/>
<evidence type="ECO:0000256" key="7">
    <source>
        <dbReference type="ARBA" id="ARBA00023027"/>
    </source>
</evidence>
<keyword evidence="6" id="KW-0411">Iron-sulfur</keyword>
<name>A0A0D2UB13_CAPO3</name>
<dbReference type="PhylomeDB" id="A0A0D2UB13"/>
<evidence type="ECO:0000256" key="1">
    <source>
        <dbReference type="ARBA" id="ARBA00010643"/>
    </source>
</evidence>